<dbReference type="InterPro" id="IPR019758">
    <property type="entry name" value="Pept_S26A_signal_pept_1_CS"/>
</dbReference>
<comment type="subcellular location">
    <subcellularLocation>
        <location evidence="7">Membrane</location>
        <topology evidence="7">Single-pass type II membrane protein</topology>
    </subcellularLocation>
</comment>
<dbReference type="GO" id="GO:0009003">
    <property type="term" value="F:signal peptidase activity"/>
    <property type="evidence" value="ECO:0007669"/>
    <property type="project" value="UniProtKB-EC"/>
</dbReference>
<keyword evidence="5 7" id="KW-0378">Hydrolase</keyword>
<evidence type="ECO:0000256" key="4">
    <source>
        <dbReference type="ARBA" id="ARBA00019232"/>
    </source>
</evidence>
<evidence type="ECO:0000256" key="7">
    <source>
        <dbReference type="RuleBase" id="RU362042"/>
    </source>
</evidence>
<feature type="active site" evidence="6">
    <location>
        <position position="124"/>
    </location>
</feature>
<dbReference type="GO" id="GO:0016020">
    <property type="term" value="C:membrane"/>
    <property type="evidence" value="ECO:0007669"/>
    <property type="project" value="UniProtKB-SubCell"/>
</dbReference>
<name>A0A7W7ZFD9_9BACT</name>
<comment type="similarity">
    <text evidence="2 7">Belongs to the peptidase S26 family.</text>
</comment>
<dbReference type="GO" id="GO:0006465">
    <property type="term" value="P:signal peptide processing"/>
    <property type="evidence" value="ECO:0007669"/>
    <property type="project" value="InterPro"/>
</dbReference>
<sequence>MSQAEDLQPHPASAPSPELPPDSGAMVDPLQAEPAGHSNDSAATALRPWTSSWARDILVSVIVSAFIIVFLYQPVRVEGTSMLPMLQDEDRLFINKIAYRVGDIHHLDVVVFLYPHDHSKSYIKRVIAVGGDRLRIDHGQVYVNGEPLKEGYVPIRYEDERSQPETVIPPHEYWVMGDHRNISSDSRDFGPVARDLIYGKAAFVYWPVDQMGVVR</sequence>
<dbReference type="SUPFAM" id="SSF51306">
    <property type="entry name" value="LexA/Signal peptidase"/>
    <property type="match status" value="1"/>
</dbReference>
<feature type="region of interest" description="Disordered" evidence="8">
    <location>
        <begin position="1"/>
        <end position="41"/>
    </location>
</feature>
<evidence type="ECO:0000256" key="8">
    <source>
        <dbReference type="SAM" id="MobiDB-lite"/>
    </source>
</evidence>
<dbReference type="PANTHER" id="PTHR43390">
    <property type="entry name" value="SIGNAL PEPTIDASE I"/>
    <property type="match status" value="1"/>
</dbReference>
<dbReference type="GO" id="GO:0004252">
    <property type="term" value="F:serine-type endopeptidase activity"/>
    <property type="evidence" value="ECO:0007669"/>
    <property type="project" value="InterPro"/>
</dbReference>
<dbReference type="PROSITE" id="PS00761">
    <property type="entry name" value="SPASE_I_3"/>
    <property type="match status" value="1"/>
</dbReference>
<dbReference type="CDD" id="cd06530">
    <property type="entry name" value="S26_SPase_I"/>
    <property type="match status" value="1"/>
</dbReference>
<dbReference type="NCBIfam" id="TIGR02227">
    <property type="entry name" value="sigpep_I_bact"/>
    <property type="match status" value="1"/>
</dbReference>
<dbReference type="InterPro" id="IPR036286">
    <property type="entry name" value="LexA/Signal_pep-like_sf"/>
</dbReference>
<keyword evidence="11" id="KW-1185">Reference proteome</keyword>
<dbReference type="EC" id="3.4.21.89" evidence="3 7"/>
<evidence type="ECO:0000313" key="10">
    <source>
        <dbReference type="EMBL" id="MBB5058899.1"/>
    </source>
</evidence>
<dbReference type="InterPro" id="IPR019757">
    <property type="entry name" value="Pept_S26A_signal_pept_1_Lys-AS"/>
</dbReference>
<organism evidence="10 11">
    <name type="scientific">Granulicella aggregans</name>
    <dbReference type="NCBI Taxonomy" id="474949"/>
    <lineage>
        <taxon>Bacteria</taxon>
        <taxon>Pseudomonadati</taxon>
        <taxon>Acidobacteriota</taxon>
        <taxon>Terriglobia</taxon>
        <taxon>Terriglobales</taxon>
        <taxon>Acidobacteriaceae</taxon>
        <taxon>Granulicella</taxon>
    </lineage>
</organism>
<evidence type="ECO:0000259" key="9">
    <source>
        <dbReference type="Pfam" id="PF10502"/>
    </source>
</evidence>
<dbReference type="Gene3D" id="2.10.109.10">
    <property type="entry name" value="Umud Fragment, subunit A"/>
    <property type="match status" value="1"/>
</dbReference>
<dbReference type="InterPro" id="IPR000223">
    <property type="entry name" value="Pept_S26A_signal_pept_1"/>
</dbReference>
<dbReference type="PRINTS" id="PR00727">
    <property type="entry name" value="LEADERPTASE"/>
</dbReference>
<evidence type="ECO:0000313" key="11">
    <source>
        <dbReference type="Proteomes" id="UP000540989"/>
    </source>
</evidence>
<comment type="caution">
    <text evidence="10">The sequence shown here is derived from an EMBL/GenBank/DDBJ whole genome shotgun (WGS) entry which is preliminary data.</text>
</comment>
<feature type="domain" description="Peptidase S26" evidence="9">
    <location>
        <begin position="52"/>
        <end position="206"/>
    </location>
</feature>
<gene>
    <name evidence="10" type="ORF">HDF16_003622</name>
</gene>
<keyword evidence="7" id="KW-0812">Transmembrane</keyword>
<dbReference type="EMBL" id="JACHIP010000005">
    <property type="protein sequence ID" value="MBB5058899.1"/>
    <property type="molecule type" value="Genomic_DNA"/>
</dbReference>
<dbReference type="RefSeq" id="WP_348641346.1">
    <property type="nucleotide sequence ID" value="NZ_JACHIP010000005.1"/>
</dbReference>
<feature type="transmembrane region" description="Helical" evidence="7">
    <location>
        <begin position="57"/>
        <end position="75"/>
    </location>
</feature>
<evidence type="ECO:0000256" key="1">
    <source>
        <dbReference type="ARBA" id="ARBA00000677"/>
    </source>
</evidence>
<evidence type="ECO:0000256" key="5">
    <source>
        <dbReference type="ARBA" id="ARBA00022801"/>
    </source>
</evidence>
<dbReference type="PANTHER" id="PTHR43390:SF1">
    <property type="entry name" value="CHLOROPLAST PROCESSING PEPTIDASE"/>
    <property type="match status" value="1"/>
</dbReference>
<reference evidence="10 11" key="1">
    <citation type="submission" date="2020-08" db="EMBL/GenBank/DDBJ databases">
        <title>Genomic Encyclopedia of Type Strains, Phase IV (KMG-V): Genome sequencing to study the core and pangenomes of soil and plant-associated prokaryotes.</title>
        <authorList>
            <person name="Whitman W."/>
        </authorList>
    </citation>
    <scope>NUCLEOTIDE SEQUENCE [LARGE SCALE GENOMIC DNA]</scope>
    <source>
        <strain evidence="10 11">M8UP14</strain>
    </source>
</reference>
<feature type="active site" evidence="6">
    <location>
        <position position="81"/>
    </location>
</feature>
<comment type="catalytic activity">
    <reaction evidence="1 7">
        <text>Cleavage of hydrophobic, N-terminal signal or leader sequences from secreted and periplasmic proteins.</text>
        <dbReference type="EC" id="3.4.21.89"/>
    </reaction>
</comment>
<protein>
    <recommendedName>
        <fullName evidence="4 7">Signal peptidase I</fullName>
        <ecNumber evidence="3 7">3.4.21.89</ecNumber>
    </recommendedName>
</protein>
<dbReference type="PROSITE" id="PS00760">
    <property type="entry name" value="SPASE_I_2"/>
    <property type="match status" value="1"/>
</dbReference>
<dbReference type="Pfam" id="PF10502">
    <property type="entry name" value="Peptidase_S26"/>
    <property type="match status" value="1"/>
</dbReference>
<evidence type="ECO:0000256" key="6">
    <source>
        <dbReference type="PIRSR" id="PIRSR600223-1"/>
    </source>
</evidence>
<keyword evidence="7" id="KW-1133">Transmembrane helix</keyword>
<keyword evidence="7" id="KW-0472">Membrane</keyword>
<evidence type="ECO:0000256" key="3">
    <source>
        <dbReference type="ARBA" id="ARBA00013208"/>
    </source>
</evidence>
<dbReference type="InterPro" id="IPR019533">
    <property type="entry name" value="Peptidase_S26"/>
</dbReference>
<keyword evidence="7" id="KW-0645">Protease</keyword>
<accession>A0A7W7ZFD9</accession>
<evidence type="ECO:0000256" key="2">
    <source>
        <dbReference type="ARBA" id="ARBA00009370"/>
    </source>
</evidence>
<dbReference type="AlphaFoldDB" id="A0A7W7ZFD9"/>
<proteinExistence type="inferred from homology"/>
<dbReference type="Proteomes" id="UP000540989">
    <property type="component" value="Unassembled WGS sequence"/>
</dbReference>